<dbReference type="InterPro" id="IPR029033">
    <property type="entry name" value="His_PPase_superfam"/>
</dbReference>
<dbReference type="Proteomes" id="UP001156836">
    <property type="component" value="Unassembled WGS sequence"/>
</dbReference>
<dbReference type="PANTHER" id="PTHR48100">
    <property type="entry name" value="BROAD-SPECIFICITY PHOSPHATASE YOR283W-RELATED"/>
    <property type="match status" value="1"/>
</dbReference>
<accession>A0ABQ6C050</accession>
<dbReference type="InterPro" id="IPR013078">
    <property type="entry name" value="His_Pase_superF_clade-1"/>
</dbReference>
<evidence type="ECO:0000313" key="3">
    <source>
        <dbReference type="EMBL" id="GLS06146.1"/>
    </source>
</evidence>
<dbReference type="PIRSF" id="PIRSF000709">
    <property type="entry name" value="6PFK_2-Ptase"/>
    <property type="match status" value="1"/>
</dbReference>
<comment type="caution">
    <text evidence="3">The sequence shown here is derived from an EMBL/GenBank/DDBJ whole genome shotgun (WGS) entry which is preliminary data.</text>
</comment>
<dbReference type="SUPFAM" id="SSF53254">
    <property type="entry name" value="Phosphoglycerate mutase-like"/>
    <property type="match status" value="1"/>
</dbReference>
<sequence>MSRPFYLLRHGQTEYNTLRRLQGRCDSPLTELGQAQARNMGEALRRRIGDAAGWRLLASPLPRAQHSARLVAEALGLPAGAIATDERVIEVGFGDWETCLRADLVAADPSLDTALDWHFRSPNGESLDAVLARIDDFLADTALPERLIVVSHGLFGRLLRGVYAGLDRAGILSGDMPQDAFFHLSGGRIERIDCAMAETTL</sequence>
<keyword evidence="2" id="KW-0413">Isomerase</keyword>
<keyword evidence="1" id="KW-0324">Glycolysis</keyword>
<evidence type="ECO:0000313" key="4">
    <source>
        <dbReference type="Proteomes" id="UP001156836"/>
    </source>
</evidence>
<reference evidence="4" key="1">
    <citation type="journal article" date="2019" name="Int. J. Syst. Evol. Microbiol.">
        <title>The Global Catalogue of Microorganisms (GCM) 10K type strain sequencing project: providing services to taxonomists for standard genome sequencing and annotation.</title>
        <authorList>
            <consortium name="The Broad Institute Genomics Platform"/>
            <consortium name="The Broad Institute Genome Sequencing Center for Infectious Disease"/>
            <person name="Wu L."/>
            <person name="Ma J."/>
        </authorList>
    </citation>
    <scope>NUCLEOTIDE SEQUENCE [LARGE SCALE GENOMIC DNA]</scope>
    <source>
        <strain evidence="4">NBRC 104970</strain>
    </source>
</reference>
<dbReference type="PANTHER" id="PTHR48100:SF1">
    <property type="entry name" value="HISTIDINE PHOSPHATASE FAMILY PROTEIN-RELATED"/>
    <property type="match status" value="1"/>
</dbReference>
<dbReference type="PROSITE" id="PS00175">
    <property type="entry name" value="PG_MUTASE"/>
    <property type="match status" value="1"/>
</dbReference>
<dbReference type="InterPro" id="IPR001345">
    <property type="entry name" value="PG/BPGM_mutase_AS"/>
</dbReference>
<proteinExistence type="predicted"/>
<dbReference type="RefSeq" id="WP_018749238.1">
    <property type="nucleotide sequence ID" value="NZ_BSOZ01000097.1"/>
</dbReference>
<dbReference type="EMBL" id="BSOZ01000097">
    <property type="protein sequence ID" value="GLS06146.1"/>
    <property type="molecule type" value="Genomic_DNA"/>
</dbReference>
<dbReference type="Pfam" id="PF00300">
    <property type="entry name" value="His_Phos_1"/>
    <property type="match status" value="1"/>
</dbReference>
<dbReference type="CDD" id="cd07067">
    <property type="entry name" value="HP_PGM_like"/>
    <property type="match status" value="1"/>
</dbReference>
<organism evidence="3 4">
    <name type="scientific">Chitiniphilus shinanonensis</name>
    <dbReference type="NCBI Taxonomy" id="553088"/>
    <lineage>
        <taxon>Bacteria</taxon>
        <taxon>Pseudomonadati</taxon>
        <taxon>Pseudomonadota</taxon>
        <taxon>Betaproteobacteria</taxon>
        <taxon>Neisseriales</taxon>
        <taxon>Chitinibacteraceae</taxon>
        <taxon>Chitiniphilus</taxon>
    </lineage>
</organism>
<keyword evidence="4" id="KW-1185">Reference proteome</keyword>
<evidence type="ECO:0000256" key="1">
    <source>
        <dbReference type="ARBA" id="ARBA00023152"/>
    </source>
</evidence>
<gene>
    <name evidence="3" type="ORF">GCM10007860_33140</name>
</gene>
<name>A0ABQ6C050_9NEIS</name>
<dbReference type="Gene3D" id="3.40.50.1240">
    <property type="entry name" value="Phosphoglycerate mutase-like"/>
    <property type="match status" value="1"/>
</dbReference>
<dbReference type="InterPro" id="IPR050275">
    <property type="entry name" value="PGM_Phosphatase"/>
</dbReference>
<evidence type="ECO:0000256" key="2">
    <source>
        <dbReference type="ARBA" id="ARBA00023235"/>
    </source>
</evidence>
<protein>
    <submittedName>
        <fullName evidence="3">Histidine phosphatase</fullName>
    </submittedName>
</protein>
<dbReference type="SMART" id="SM00855">
    <property type="entry name" value="PGAM"/>
    <property type="match status" value="1"/>
</dbReference>